<dbReference type="Proteomes" id="UP000823933">
    <property type="component" value="Unassembled WGS sequence"/>
</dbReference>
<dbReference type="Gene3D" id="1.10.260.40">
    <property type="entry name" value="lambda repressor-like DNA-binding domains"/>
    <property type="match status" value="1"/>
</dbReference>
<sequence>MPTMDDIAKQVGVSKGTVSKALNGAPDISESLRKTILDTAVALGYTRARRGAVRTLCVFIQNMDYEKPEDFGTDIITGFRQMAEPSGYGVKVVRLSAELQRSIPYDAYMLREGYLGALFLGLTLLDPWMKEFTRSHTPAVLYDNLVRGNPTVSTLGIDNNEAIGQAIEALYGMGHRKIGYLSGALGSHITQVRYNSFFYEIKRRKLPSSRSMAGYSYFFSDCIDTYLPRLLAQGVTAILCSSDLLAHSVLIRCLEMGIRVPEQLSIVGFDDLPFCAHTAPPLTTIRQDRLQLGKSGYYALDSLLNGVPISSLLLHGHLILRGSTGPVPEHPYGKQASDEKIIASSRKLTEHYRAAYEEFAK</sequence>
<dbReference type="CDD" id="cd01392">
    <property type="entry name" value="HTH_LacI"/>
    <property type="match status" value="1"/>
</dbReference>
<comment type="caution">
    <text evidence="5">The sequence shown here is derived from an EMBL/GenBank/DDBJ whole genome shotgun (WGS) entry which is preliminary data.</text>
</comment>
<keyword evidence="2" id="KW-0238">DNA-binding</keyword>
<evidence type="ECO:0000259" key="4">
    <source>
        <dbReference type="PROSITE" id="PS50932"/>
    </source>
</evidence>
<keyword evidence="1" id="KW-0805">Transcription regulation</keyword>
<organism evidence="5 6">
    <name type="scientific">Candidatus Faecalibacterium intestinigallinarum</name>
    <dbReference type="NCBI Taxonomy" id="2838581"/>
    <lineage>
        <taxon>Bacteria</taxon>
        <taxon>Bacillati</taxon>
        <taxon>Bacillota</taxon>
        <taxon>Clostridia</taxon>
        <taxon>Eubacteriales</taxon>
        <taxon>Oscillospiraceae</taxon>
        <taxon>Faecalibacterium</taxon>
    </lineage>
</organism>
<name>A0A9D1TWY6_9FIRM</name>
<keyword evidence="3" id="KW-0804">Transcription</keyword>
<dbReference type="Gene3D" id="3.40.50.2300">
    <property type="match status" value="2"/>
</dbReference>
<dbReference type="GO" id="GO:0003700">
    <property type="term" value="F:DNA-binding transcription factor activity"/>
    <property type="evidence" value="ECO:0007669"/>
    <property type="project" value="TreeGrafter"/>
</dbReference>
<accession>A0A9D1TWY6</accession>
<dbReference type="PANTHER" id="PTHR30146">
    <property type="entry name" value="LACI-RELATED TRANSCRIPTIONAL REPRESSOR"/>
    <property type="match status" value="1"/>
</dbReference>
<dbReference type="SUPFAM" id="SSF53822">
    <property type="entry name" value="Periplasmic binding protein-like I"/>
    <property type="match status" value="1"/>
</dbReference>
<dbReference type="InterPro" id="IPR046335">
    <property type="entry name" value="LacI/GalR-like_sensor"/>
</dbReference>
<reference evidence="5" key="2">
    <citation type="submission" date="2021-04" db="EMBL/GenBank/DDBJ databases">
        <authorList>
            <person name="Gilroy R."/>
        </authorList>
    </citation>
    <scope>NUCLEOTIDE SEQUENCE</scope>
    <source>
        <strain evidence="5">ChiHcolR34-3080</strain>
    </source>
</reference>
<dbReference type="CDD" id="cd06267">
    <property type="entry name" value="PBP1_LacI_sugar_binding-like"/>
    <property type="match status" value="1"/>
</dbReference>
<dbReference type="AlphaFoldDB" id="A0A9D1TWY6"/>
<evidence type="ECO:0000256" key="1">
    <source>
        <dbReference type="ARBA" id="ARBA00023015"/>
    </source>
</evidence>
<evidence type="ECO:0000256" key="2">
    <source>
        <dbReference type="ARBA" id="ARBA00023125"/>
    </source>
</evidence>
<dbReference type="GO" id="GO:0000976">
    <property type="term" value="F:transcription cis-regulatory region binding"/>
    <property type="evidence" value="ECO:0007669"/>
    <property type="project" value="TreeGrafter"/>
</dbReference>
<proteinExistence type="predicted"/>
<protein>
    <submittedName>
        <fullName evidence="5">LacI family transcriptional regulator</fullName>
    </submittedName>
</protein>
<gene>
    <name evidence="5" type="ORF">H9890_08435</name>
</gene>
<dbReference type="InterPro" id="IPR010982">
    <property type="entry name" value="Lambda_DNA-bd_dom_sf"/>
</dbReference>
<dbReference type="SMART" id="SM00354">
    <property type="entry name" value="HTH_LACI"/>
    <property type="match status" value="1"/>
</dbReference>
<dbReference type="PANTHER" id="PTHR30146:SF109">
    <property type="entry name" value="HTH-TYPE TRANSCRIPTIONAL REGULATOR GALS"/>
    <property type="match status" value="1"/>
</dbReference>
<dbReference type="EMBL" id="DXHQ01000099">
    <property type="protein sequence ID" value="HIW09407.1"/>
    <property type="molecule type" value="Genomic_DNA"/>
</dbReference>
<evidence type="ECO:0000313" key="6">
    <source>
        <dbReference type="Proteomes" id="UP000823933"/>
    </source>
</evidence>
<reference evidence="5" key="1">
    <citation type="journal article" date="2021" name="PeerJ">
        <title>Extensive microbial diversity within the chicken gut microbiome revealed by metagenomics and culture.</title>
        <authorList>
            <person name="Gilroy R."/>
            <person name="Ravi A."/>
            <person name="Getino M."/>
            <person name="Pursley I."/>
            <person name="Horton D.L."/>
            <person name="Alikhan N.F."/>
            <person name="Baker D."/>
            <person name="Gharbi K."/>
            <person name="Hall N."/>
            <person name="Watson M."/>
            <person name="Adriaenssens E.M."/>
            <person name="Foster-Nyarko E."/>
            <person name="Jarju S."/>
            <person name="Secka A."/>
            <person name="Antonio M."/>
            <person name="Oren A."/>
            <person name="Chaudhuri R.R."/>
            <person name="La Ragione R."/>
            <person name="Hildebrand F."/>
            <person name="Pallen M.J."/>
        </authorList>
    </citation>
    <scope>NUCLEOTIDE SEQUENCE</scope>
    <source>
        <strain evidence="5">ChiHcolR34-3080</strain>
    </source>
</reference>
<evidence type="ECO:0000313" key="5">
    <source>
        <dbReference type="EMBL" id="HIW09407.1"/>
    </source>
</evidence>
<dbReference type="PROSITE" id="PS00356">
    <property type="entry name" value="HTH_LACI_1"/>
    <property type="match status" value="1"/>
</dbReference>
<dbReference type="SUPFAM" id="SSF47413">
    <property type="entry name" value="lambda repressor-like DNA-binding domains"/>
    <property type="match status" value="1"/>
</dbReference>
<evidence type="ECO:0000256" key="3">
    <source>
        <dbReference type="ARBA" id="ARBA00023163"/>
    </source>
</evidence>
<dbReference type="InterPro" id="IPR028082">
    <property type="entry name" value="Peripla_BP_I"/>
</dbReference>
<dbReference type="Pfam" id="PF00356">
    <property type="entry name" value="LacI"/>
    <property type="match status" value="1"/>
</dbReference>
<dbReference type="PROSITE" id="PS50932">
    <property type="entry name" value="HTH_LACI_2"/>
    <property type="match status" value="1"/>
</dbReference>
<dbReference type="InterPro" id="IPR000843">
    <property type="entry name" value="HTH_LacI"/>
</dbReference>
<dbReference type="Pfam" id="PF13377">
    <property type="entry name" value="Peripla_BP_3"/>
    <property type="match status" value="1"/>
</dbReference>
<feature type="domain" description="HTH lacI-type" evidence="4">
    <location>
        <begin position="2"/>
        <end position="55"/>
    </location>
</feature>